<dbReference type="InterPro" id="IPR002075">
    <property type="entry name" value="NTF2_dom"/>
</dbReference>
<protein>
    <recommendedName>
        <fullName evidence="7">NTF2 domain-containing protein</fullName>
    </recommendedName>
</protein>
<evidence type="ECO:0000256" key="4">
    <source>
        <dbReference type="ARBA" id="ARBA00022816"/>
    </source>
</evidence>
<feature type="region of interest" description="Disordered" evidence="6">
    <location>
        <begin position="69"/>
        <end position="98"/>
    </location>
</feature>
<organism evidence="8 9">
    <name type="scientific">Melipona bicolor</name>
    <dbReference type="NCBI Taxonomy" id="60889"/>
    <lineage>
        <taxon>Eukaryota</taxon>
        <taxon>Metazoa</taxon>
        <taxon>Ecdysozoa</taxon>
        <taxon>Arthropoda</taxon>
        <taxon>Hexapoda</taxon>
        <taxon>Insecta</taxon>
        <taxon>Pterygota</taxon>
        <taxon>Neoptera</taxon>
        <taxon>Endopterygota</taxon>
        <taxon>Hymenoptera</taxon>
        <taxon>Apocrita</taxon>
        <taxon>Aculeata</taxon>
        <taxon>Apoidea</taxon>
        <taxon>Anthophila</taxon>
        <taxon>Apidae</taxon>
        <taxon>Melipona</taxon>
    </lineage>
</organism>
<dbReference type="InterPro" id="IPR035979">
    <property type="entry name" value="RBD_domain_sf"/>
</dbReference>
<dbReference type="GO" id="GO:0016973">
    <property type="term" value="P:poly(A)+ mRNA export from nucleus"/>
    <property type="evidence" value="ECO:0007669"/>
    <property type="project" value="TreeGrafter"/>
</dbReference>
<dbReference type="InterPro" id="IPR012677">
    <property type="entry name" value="Nucleotide-bd_a/b_plait_sf"/>
</dbReference>
<evidence type="ECO:0000256" key="5">
    <source>
        <dbReference type="ARBA" id="ARBA00023242"/>
    </source>
</evidence>
<dbReference type="InterPro" id="IPR015245">
    <property type="entry name" value="Tap_RNA-bd"/>
</dbReference>
<keyword evidence="9" id="KW-1185">Reference proteome</keyword>
<gene>
    <name evidence="8" type="ORF">K0M31_006481</name>
</gene>
<feature type="compositionally biased region" description="Acidic residues" evidence="6">
    <location>
        <begin position="507"/>
        <end position="525"/>
    </location>
</feature>
<dbReference type="InterPro" id="IPR018222">
    <property type="entry name" value="Nuclear_transport_factor_2_euk"/>
</dbReference>
<dbReference type="EMBL" id="JAHYIQ010000017">
    <property type="protein sequence ID" value="KAK1125141.1"/>
    <property type="molecule type" value="Genomic_DNA"/>
</dbReference>
<dbReference type="InterPro" id="IPR030217">
    <property type="entry name" value="NXF_fam"/>
</dbReference>
<comment type="subcellular location">
    <subcellularLocation>
        <location evidence="1">Nucleus</location>
    </subcellularLocation>
</comment>
<dbReference type="Pfam" id="PF24048">
    <property type="entry name" value="LRR_NXF1-5"/>
    <property type="match status" value="1"/>
</dbReference>
<evidence type="ECO:0000313" key="9">
    <source>
        <dbReference type="Proteomes" id="UP001177670"/>
    </source>
</evidence>
<dbReference type="Pfam" id="PF09162">
    <property type="entry name" value="Tap-RNA_bind"/>
    <property type="match status" value="1"/>
</dbReference>
<evidence type="ECO:0000256" key="6">
    <source>
        <dbReference type="SAM" id="MobiDB-lite"/>
    </source>
</evidence>
<evidence type="ECO:0000256" key="2">
    <source>
        <dbReference type="ARBA" id="ARBA00009285"/>
    </source>
</evidence>
<dbReference type="SUPFAM" id="SSF54928">
    <property type="entry name" value="RNA-binding domain, RBD"/>
    <property type="match status" value="1"/>
</dbReference>
<evidence type="ECO:0000256" key="3">
    <source>
        <dbReference type="ARBA" id="ARBA00022448"/>
    </source>
</evidence>
<dbReference type="SUPFAM" id="SSF52058">
    <property type="entry name" value="L domain-like"/>
    <property type="match status" value="1"/>
</dbReference>
<sequence>MSKVSDKTLRCHNGRSGKNKSVDKFYCDRILKVDTTSAEYRVVMPPKLVKGPIRPWGATRTYTRNWTINVNNNNNDNEEDIDEDTESESDSMDDETSYEDELPQHDYYKIIISDGHKYKKDYIINNLAKYVAPETLVPIMYRANGNGVDFFVDDGKVAEALLFREIITRRGRKLTVGVTKPPFPRCIIDDKFKERVKQAIMRRYVHATNSVDLSKFHRDSDLASDYFCALRWPAILQYVFDVLHEYMPDLEALNLSGNMLNVGLAVCFVQAKLKKLKILHIGDMSIRNMEEIYVIRYMELEELVLAGNPVCKKYQSRDDYIKDVQKWCPKLVRLDGMCLQNPMLCGVVNEGNNMPASAASEQAQQFVIQFLQEYFLIFDSGKRERLLNLYAKDACFSMTLFDPHIPIEDREKLLEQGRWPIVLSFYKMPRTSHDLDRLIVDMSPTKEGTMLATVAGVFKEFKDEEKPIRYFNRTFTIILGGSGCLIKNEELISSELSETELVKMDTEVETSDSETEETDSEEDLESFMCLVNSL</sequence>
<dbReference type="Gene3D" id="3.10.450.50">
    <property type="match status" value="1"/>
</dbReference>
<evidence type="ECO:0000259" key="7">
    <source>
        <dbReference type="PROSITE" id="PS50177"/>
    </source>
</evidence>
<evidence type="ECO:0000313" key="8">
    <source>
        <dbReference type="EMBL" id="KAK1125141.1"/>
    </source>
</evidence>
<dbReference type="SUPFAM" id="SSF54427">
    <property type="entry name" value="NTF2-like"/>
    <property type="match status" value="1"/>
</dbReference>
<keyword evidence="3" id="KW-0813">Transport</keyword>
<dbReference type="Proteomes" id="UP001177670">
    <property type="component" value="Unassembled WGS sequence"/>
</dbReference>
<name>A0AA40KLY6_9HYME</name>
<dbReference type="AlphaFoldDB" id="A0AA40KLY6"/>
<comment type="similarity">
    <text evidence="2">Belongs to the NXF family.</text>
</comment>
<dbReference type="PANTHER" id="PTHR10662:SF22">
    <property type="entry name" value="NUCLEAR RNA EXPORT FACTOR 1"/>
    <property type="match status" value="1"/>
</dbReference>
<accession>A0AA40KLY6</accession>
<comment type="caution">
    <text evidence="8">The sequence shown here is derived from an EMBL/GenBank/DDBJ whole genome shotgun (WGS) entry which is preliminary data.</text>
</comment>
<dbReference type="GO" id="GO:0005737">
    <property type="term" value="C:cytoplasm"/>
    <property type="evidence" value="ECO:0007669"/>
    <property type="project" value="InterPro"/>
</dbReference>
<dbReference type="Gene3D" id="3.80.10.10">
    <property type="entry name" value="Ribonuclease Inhibitor"/>
    <property type="match status" value="1"/>
</dbReference>
<dbReference type="Pfam" id="PF22602">
    <property type="entry name" value="NXF_NTF2"/>
    <property type="match status" value="2"/>
</dbReference>
<dbReference type="InterPro" id="IPR032710">
    <property type="entry name" value="NTF2-like_dom_sf"/>
</dbReference>
<feature type="domain" description="NTF2" evidence="7">
    <location>
        <begin position="366"/>
        <end position="493"/>
    </location>
</feature>
<dbReference type="GO" id="GO:0005634">
    <property type="term" value="C:nucleus"/>
    <property type="evidence" value="ECO:0007669"/>
    <property type="project" value="UniProtKB-SubCell"/>
</dbReference>
<dbReference type="Gene3D" id="3.30.70.330">
    <property type="match status" value="1"/>
</dbReference>
<feature type="compositionally biased region" description="Acidic residues" evidence="6">
    <location>
        <begin position="76"/>
        <end position="98"/>
    </location>
</feature>
<dbReference type="PROSITE" id="PS50177">
    <property type="entry name" value="NTF2_DOMAIN"/>
    <property type="match status" value="1"/>
</dbReference>
<dbReference type="InterPro" id="IPR057125">
    <property type="entry name" value="NXF1/2/3/5-like_LRR"/>
</dbReference>
<dbReference type="InterPro" id="IPR032675">
    <property type="entry name" value="LRR_dom_sf"/>
</dbReference>
<feature type="region of interest" description="Disordered" evidence="6">
    <location>
        <begin position="506"/>
        <end position="525"/>
    </location>
</feature>
<reference evidence="8" key="1">
    <citation type="submission" date="2021-10" db="EMBL/GenBank/DDBJ databases">
        <title>Melipona bicolor Genome sequencing and assembly.</title>
        <authorList>
            <person name="Araujo N.S."/>
            <person name="Arias M.C."/>
        </authorList>
    </citation>
    <scope>NUCLEOTIDE SEQUENCE</scope>
    <source>
        <strain evidence="8">USP_2M_L1-L4_2017</strain>
        <tissue evidence="8">Whole body</tissue>
    </source>
</reference>
<keyword evidence="4" id="KW-0509">mRNA transport</keyword>
<evidence type="ECO:0000256" key="1">
    <source>
        <dbReference type="ARBA" id="ARBA00004123"/>
    </source>
</evidence>
<proteinExistence type="inferred from homology"/>
<keyword evidence="5" id="KW-0539">Nucleus</keyword>
<dbReference type="PANTHER" id="PTHR10662">
    <property type="entry name" value="NUCLEAR RNA EXPORT FACTOR"/>
    <property type="match status" value="1"/>
</dbReference>
<dbReference type="GO" id="GO:0003723">
    <property type="term" value="F:RNA binding"/>
    <property type="evidence" value="ECO:0007669"/>
    <property type="project" value="InterPro"/>
</dbReference>